<gene>
    <name evidence="3" type="ORF">J2X15_001028</name>
</gene>
<organism evidence="3 4">
    <name type="scientific">Rhodoferax saidenbachensis</name>
    <dbReference type="NCBI Taxonomy" id="1484693"/>
    <lineage>
        <taxon>Bacteria</taxon>
        <taxon>Pseudomonadati</taxon>
        <taxon>Pseudomonadota</taxon>
        <taxon>Betaproteobacteria</taxon>
        <taxon>Burkholderiales</taxon>
        <taxon>Comamonadaceae</taxon>
        <taxon>Rhodoferax</taxon>
    </lineage>
</organism>
<dbReference type="Gene3D" id="2.120.10.10">
    <property type="match status" value="1"/>
</dbReference>
<feature type="signal peptide" evidence="1">
    <location>
        <begin position="1"/>
        <end position="22"/>
    </location>
</feature>
<comment type="caution">
    <text evidence="3">The sequence shown here is derived from an EMBL/GenBank/DDBJ whole genome shotgun (WGS) entry which is preliminary data.</text>
</comment>
<dbReference type="SUPFAM" id="SSF50939">
    <property type="entry name" value="Sialidases"/>
    <property type="match status" value="1"/>
</dbReference>
<feature type="chain" id="PRO_5045135132" evidence="1">
    <location>
        <begin position="23"/>
        <end position="389"/>
    </location>
</feature>
<evidence type="ECO:0000313" key="3">
    <source>
        <dbReference type="EMBL" id="MDR7305750.1"/>
    </source>
</evidence>
<proteinExistence type="predicted"/>
<evidence type="ECO:0000256" key="1">
    <source>
        <dbReference type="SAM" id="SignalP"/>
    </source>
</evidence>
<accession>A0ABU1ZJM5</accession>
<dbReference type="EMBL" id="JAVDXO010000002">
    <property type="protein sequence ID" value="MDR7305750.1"/>
    <property type="molecule type" value="Genomic_DNA"/>
</dbReference>
<dbReference type="Proteomes" id="UP001268089">
    <property type="component" value="Unassembled WGS sequence"/>
</dbReference>
<dbReference type="CDD" id="cd15482">
    <property type="entry name" value="Sialidase_non-viral"/>
    <property type="match status" value="1"/>
</dbReference>
<keyword evidence="1" id="KW-0732">Signal</keyword>
<feature type="domain" description="Sialidase" evidence="2">
    <location>
        <begin position="85"/>
        <end position="364"/>
    </location>
</feature>
<sequence length="389" mass="41752">MLFSSRFFRGLGALAIAAAVLAAELVQRPPMPGVAQAVLPAATGVVPVAASLHRVAQGLIPMPVGTEAAHASSLLVMPPDSSSALTVFWFSGERESGPLVQIAASQWDRATQAWSPPRFVVNRHSMGDDIGFGLRRLGNPVAWRDGQGRIHLFVVATGWGGWAASRVLHLRQSSAQQGLSDLSFEPVGVLPLSWLWNTSYLVRNAPLPLADGGMVLPVHFELGIKYPAALRFDADGNFKGMVRMSSRPYALQPTLLAKTPTQWLALLRDERAQGKVLAAQTEDGGRHWNDLPDLALDNPDASVGGLALAPGQLLLAHNSSPGTRAQLDLSHSADGVHWTLLQTLEKGAGEAEFSYPALAWADGNLWVSYTVDRQRLAWQRFAPTPGGKP</sequence>
<name>A0ABU1ZJM5_9BURK</name>
<dbReference type="InterPro" id="IPR011040">
    <property type="entry name" value="Sialidase"/>
</dbReference>
<dbReference type="Pfam" id="PF13088">
    <property type="entry name" value="BNR_2"/>
    <property type="match status" value="1"/>
</dbReference>
<protein>
    <submittedName>
        <fullName evidence="3">Neuraminidase</fullName>
    </submittedName>
</protein>
<dbReference type="RefSeq" id="WP_310340002.1">
    <property type="nucleotide sequence ID" value="NZ_JAVDXO010000002.1"/>
</dbReference>
<evidence type="ECO:0000259" key="2">
    <source>
        <dbReference type="Pfam" id="PF13088"/>
    </source>
</evidence>
<reference evidence="3 4" key="1">
    <citation type="submission" date="2023-07" db="EMBL/GenBank/DDBJ databases">
        <title>Sorghum-associated microbial communities from plants grown in Nebraska, USA.</title>
        <authorList>
            <person name="Schachtman D."/>
        </authorList>
    </citation>
    <scope>NUCLEOTIDE SEQUENCE [LARGE SCALE GENOMIC DNA]</scope>
    <source>
        <strain evidence="3 4">BE308</strain>
    </source>
</reference>
<dbReference type="PANTHER" id="PTHR43752:SF2">
    <property type="entry name" value="BNR_ASP-BOX REPEAT FAMILY PROTEIN"/>
    <property type="match status" value="1"/>
</dbReference>
<dbReference type="InterPro" id="IPR036278">
    <property type="entry name" value="Sialidase_sf"/>
</dbReference>
<dbReference type="PANTHER" id="PTHR43752">
    <property type="entry name" value="BNR/ASP-BOX REPEAT FAMILY PROTEIN"/>
    <property type="match status" value="1"/>
</dbReference>
<keyword evidence="4" id="KW-1185">Reference proteome</keyword>
<evidence type="ECO:0000313" key="4">
    <source>
        <dbReference type="Proteomes" id="UP001268089"/>
    </source>
</evidence>